<keyword evidence="2" id="KW-0812">Transmembrane</keyword>
<dbReference type="Proteomes" id="UP000502996">
    <property type="component" value="Chromosome"/>
</dbReference>
<evidence type="ECO:0000259" key="3">
    <source>
        <dbReference type="Pfam" id="PF10708"/>
    </source>
</evidence>
<dbReference type="AlphaFoldDB" id="A0A6G6WH31"/>
<feature type="transmembrane region" description="Helical" evidence="2">
    <location>
        <begin position="78"/>
        <end position="100"/>
    </location>
</feature>
<dbReference type="Pfam" id="PF10708">
    <property type="entry name" value="DUF2510"/>
    <property type="match status" value="1"/>
</dbReference>
<organism evidence="4 5">
    <name type="scientific">Nocardioides anomalus</name>
    <dbReference type="NCBI Taxonomy" id="2712223"/>
    <lineage>
        <taxon>Bacteria</taxon>
        <taxon>Bacillati</taxon>
        <taxon>Actinomycetota</taxon>
        <taxon>Actinomycetes</taxon>
        <taxon>Propionibacteriales</taxon>
        <taxon>Nocardioidaceae</taxon>
        <taxon>Nocardioides</taxon>
    </lineage>
</organism>
<feature type="domain" description="DUF2510" evidence="3">
    <location>
        <begin position="9"/>
        <end position="37"/>
    </location>
</feature>
<dbReference type="KEGG" id="nano:G5V58_18715"/>
<gene>
    <name evidence="4" type="ORF">G5V58_18715</name>
</gene>
<evidence type="ECO:0000256" key="2">
    <source>
        <dbReference type="SAM" id="Phobius"/>
    </source>
</evidence>
<evidence type="ECO:0000256" key="1">
    <source>
        <dbReference type="SAM" id="MobiDB-lite"/>
    </source>
</evidence>
<keyword evidence="2" id="KW-0472">Membrane</keyword>
<protein>
    <submittedName>
        <fullName evidence="4">DUF2510 domain-containing protein</fullName>
    </submittedName>
</protein>
<reference evidence="4 5" key="1">
    <citation type="submission" date="2020-02" db="EMBL/GenBank/DDBJ databases">
        <title>Full genome sequence of Nocardioides sp. R-3366.</title>
        <authorList>
            <person name="Im W.-T."/>
        </authorList>
    </citation>
    <scope>NUCLEOTIDE SEQUENCE [LARGE SCALE GENOMIC DNA]</scope>
    <source>
        <strain evidence="4 5">R-3366</strain>
    </source>
</reference>
<evidence type="ECO:0000313" key="4">
    <source>
        <dbReference type="EMBL" id="QIG44544.1"/>
    </source>
</evidence>
<accession>A0A6G6WH31</accession>
<keyword evidence="5" id="KW-1185">Reference proteome</keyword>
<evidence type="ECO:0000313" key="5">
    <source>
        <dbReference type="Proteomes" id="UP000502996"/>
    </source>
</evidence>
<feature type="region of interest" description="Disordered" evidence="1">
    <location>
        <begin position="23"/>
        <end position="48"/>
    </location>
</feature>
<proteinExistence type="predicted"/>
<name>A0A6G6WH31_9ACTN</name>
<dbReference type="EMBL" id="CP049257">
    <property type="protein sequence ID" value="QIG44544.1"/>
    <property type="molecule type" value="Genomic_DNA"/>
</dbReference>
<sequence>MTQTPNPPAGWYPQGGQERWWNGSAWSDNFRPLGSEPTQPYAQPAYGQPAYGQPAYGQPAYGQPQFGTPQKSHVARNLLIAFGLLFLLIVGGCVAVVAVVGKSVNDAVNDDTLGGPNNPLTITEGQAFEVHGFEYAAGWDIVDDPLGGLLEIEDLKVTNHRGKADRLFATITLLNGNEIVATATCTADGIDKIPDGVSATVDCSSADDLPAAYDEITIKDAF</sequence>
<keyword evidence="2" id="KW-1133">Transmembrane helix</keyword>
<dbReference type="InterPro" id="IPR018929">
    <property type="entry name" value="DUF2510"/>
</dbReference>